<dbReference type="Gene3D" id="2.60.120.260">
    <property type="entry name" value="Galactose-binding domain-like"/>
    <property type="match status" value="1"/>
</dbReference>
<name>K0XQY5_9BACT</name>
<dbReference type="PANTHER" id="PTHR46211">
    <property type="entry name" value="GLYCEROPHOSPHORYL DIESTER PHOSPHODIESTERASE"/>
    <property type="match status" value="1"/>
</dbReference>
<dbReference type="InterPro" id="IPR036514">
    <property type="entry name" value="SGNH_hydro_sf"/>
</dbReference>
<dbReference type="Gene3D" id="3.40.50.1110">
    <property type="entry name" value="SGNH hydrolase"/>
    <property type="match status" value="1"/>
</dbReference>
<dbReference type="eggNOG" id="COG2755">
    <property type="taxonomic scope" value="Bacteria"/>
</dbReference>
<dbReference type="InterPro" id="IPR032329">
    <property type="entry name" value="DUF4855"/>
</dbReference>
<dbReference type="InterPro" id="IPR030395">
    <property type="entry name" value="GP_PDE_dom"/>
</dbReference>
<dbReference type="Pfam" id="PF14606">
    <property type="entry name" value="Lipase_GDSL_3"/>
    <property type="match status" value="1"/>
</dbReference>
<keyword evidence="4" id="KW-1185">Reference proteome</keyword>
<dbReference type="Gene3D" id="3.20.20.190">
    <property type="entry name" value="Phosphatidylinositol (PI) phosphodiesterase"/>
    <property type="match status" value="1"/>
</dbReference>
<comment type="caution">
    <text evidence="3">The sequence shown here is derived from an EMBL/GenBank/DDBJ whole genome shotgun (WGS) entry which is preliminary data.</text>
</comment>
<accession>K0XQY5</accession>
<sequence>MKIKSFLWILLFGVFCSNSMAELPKVIAHQGYWKTPSSAQNSLRALELADSIGVYGSEFDVWLTKDDVLIVNHDAVINGMDIESSSSKMLLKQKLKNGETVPTLDAFLNRAKKLSVRLICELKPHKDKQREAEAVKRIVEMVRKKGLEKRVEYITFSAEGLLELIEQAPKGTPVYYLNGSRLPKDLKSIDAAGQDYHINVFRKHIGWIRECHDLGLKVNVWTVNSLEDMQWCIDRDVDYITTDEPERLQELLRSQRSFHDVAGFLPVYGKIRDCKNPLYSRLSSDMQPAVRKALWNLSQNTAGLYVRFRTNSTSVGARWTVKYNNQFNHITATAVKGLDLYCLQDGKWQFVNSAIPTGKENHATIVENMLPQEREFMLYLPLYDGVDKLEIGIDPGAEIVASELNSPNRENPIVMYGTSILQGASASRPGMAATNIIGRRFDREVVNLGFSANAFLDKEIAELMSEVEASAYVLDFVPNASVSQIKELTIPFYRILRKKHRTTPIIFVEDPQFPSAVYNRVLADEIREKNEALQLVYKELQKEKEKNIYYVPSQALIGDDYEATVDGIHFTDLGQFRYAECIGDCLERAFRKNTIKDLALIYQGGINRMDWTEEQFRPYVMHQFQDGRKEWLFDGFLFLEFSDGKGRRYAQGYGKDARKQEWEWLLQRLFEEGKSLSALDACIETVKKEIGEPEFRHRVVIGLPAAMFRQRDWGELNGKTLCFLYREDQVAATRWYVDRVLESFRNANYKNLDLAGFYWVDEDIAYNGDLSLSVSEYIHSKNLLFYWIPYWKAVGYDKWRELGFDMAYLQPNHFFEENIPDSRLEEACKESEKNGMAIEMEFDSRALSDYEPVSFRSRMKSYIDVFKDNGVFFDLPIAYYSGSRAIYEMYKSEDERDKEIMDELCELIVERHKK</sequence>
<dbReference type="Pfam" id="PF16147">
    <property type="entry name" value="DUF4855"/>
    <property type="match status" value="1"/>
</dbReference>
<feature type="domain" description="GP-PDE" evidence="2">
    <location>
        <begin position="24"/>
        <end position="252"/>
    </location>
</feature>
<dbReference type="PATRIC" id="fig|742726.3.peg.469"/>
<gene>
    <name evidence="3" type="ORF">HMPREF9448_00452</name>
</gene>
<dbReference type="Proteomes" id="UP000006044">
    <property type="component" value="Unassembled WGS sequence"/>
</dbReference>
<feature type="signal peptide" evidence="1">
    <location>
        <begin position="1"/>
        <end position="21"/>
    </location>
</feature>
<dbReference type="PANTHER" id="PTHR46211:SF1">
    <property type="entry name" value="GLYCEROPHOSPHODIESTER PHOSPHODIESTERASE, CYTOPLASMIC"/>
    <property type="match status" value="1"/>
</dbReference>
<dbReference type="STRING" id="742726.HMPREF9448_00452"/>
<evidence type="ECO:0000256" key="1">
    <source>
        <dbReference type="SAM" id="SignalP"/>
    </source>
</evidence>
<dbReference type="OrthoDB" id="3799295at2"/>
<dbReference type="InterPro" id="IPR032740">
    <property type="entry name" value="GxDLY"/>
</dbReference>
<dbReference type="EMBL" id="ADLE01000001">
    <property type="protein sequence ID" value="EJZ66275.1"/>
    <property type="molecule type" value="Genomic_DNA"/>
</dbReference>
<evidence type="ECO:0000313" key="4">
    <source>
        <dbReference type="Proteomes" id="UP000006044"/>
    </source>
</evidence>
<dbReference type="PROSITE" id="PS51704">
    <property type="entry name" value="GP_PDE"/>
    <property type="match status" value="1"/>
</dbReference>
<dbReference type="InterPro" id="IPR017946">
    <property type="entry name" value="PLC-like_Pdiesterase_TIM-brl"/>
</dbReference>
<dbReference type="SUPFAM" id="SSF51695">
    <property type="entry name" value="PLC-like phosphodiesterases"/>
    <property type="match status" value="1"/>
</dbReference>
<protein>
    <recommendedName>
        <fullName evidence="2">GP-PDE domain-containing protein</fullName>
    </recommendedName>
</protein>
<dbReference type="HOGENOM" id="CLU_318244_0_0_10"/>
<keyword evidence="1" id="KW-0732">Signal</keyword>
<reference evidence="3 4" key="1">
    <citation type="submission" date="2012-08" db="EMBL/GenBank/DDBJ databases">
        <title>The Genome Sequence of Barnesiella intestinihominis YIT 11860.</title>
        <authorList>
            <consortium name="The Broad Institute Genome Sequencing Platform"/>
            <person name="Earl A."/>
            <person name="Ward D."/>
            <person name="Feldgarden M."/>
            <person name="Gevers D."/>
            <person name="Morotomi M."/>
            <person name="Walker B."/>
            <person name="Young S.K."/>
            <person name="Zeng Q."/>
            <person name="Gargeya S."/>
            <person name="Fitzgerald M."/>
            <person name="Haas B."/>
            <person name="Abouelleil A."/>
            <person name="Alvarado L."/>
            <person name="Arachchi H.M."/>
            <person name="Berlin A.M."/>
            <person name="Chapman S.B."/>
            <person name="Goldberg J."/>
            <person name="Griggs A."/>
            <person name="Gujja S."/>
            <person name="Hansen M."/>
            <person name="Howarth C."/>
            <person name="Imamovic A."/>
            <person name="Larimer J."/>
            <person name="McCowen C."/>
            <person name="Montmayeur A."/>
            <person name="Murphy C."/>
            <person name="Neiman D."/>
            <person name="Pearson M."/>
            <person name="Priest M."/>
            <person name="Roberts A."/>
            <person name="Saif S."/>
            <person name="Shea T."/>
            <person name="Sisk P."/>
            <person name="Sykes S."/>
            <person name="Wortman J."/>
            <person name="Nusbaum C."/>
            <person name="Birren B."/>
        </authorList>
    </citation>
    <scope>NUCLEOTIDE SEQUENCE [LARGE SCALE GENOMIC DNA]</scope>
    <source>
        <strain evidence="3 4">YIT 11860</strain>
    </source>
</reference>
<evidence type="ECO:0000313" key="3">
    <source>
        <dbReference type="EMBL" id="EJZ66275.1"/>
    </source>
</evidence>
<dbReference type="GO" id="GO:0006629">
    <property type="term" value="P:lipid metabolic process"/>
    <property type="evidence" value="ECO:0007669"/>
    <property type="project" value="InterPro"/>
</dbReference>
<dbReference type="Pfam" id="PF14607">
    <property type="entry name" value="GxDLY"/>
    <property type="match status" value="1"/>
</dbReference>
<dbReference type="Pfam" id="PF03009">
    <property type="entry name" value="GDPD"/>
    <property type="match status" value="1"/>
</dbReference>
<dbReference type="AlphaFoldDB" id="K0XQY5"/>
<dbReference type="InterPro" id="IPR013830">
    <property type="entry name" value="SGNH_hydro"/>
</dbReference>
<proteinExistence type="predicted"/>
<dbReference type="SUPFAM" id="SSF52266">
    <property type="entry name" value="SGNH hydrolase"/>
    <property type="match status" value="1"/>
</dbReference>
<dbReference type="eggNOG" id="COG0584">
    <property type="taxonomic scope" value="Bacteria"/>
</dbReference>
<evidence type="ECO:0000259" key="2">
    <source>
        <dbReference type="PROSITE" id="PS51704"/>
    </source>
</evidence>
<organism evidence="3 4">
    <name type="scientific">Barnesiella intestinihominis YIT 11860</name>
    <dbReference type="NCBI Taxonomy" id="742726"/>
    <lineage>
        <taxon>Bacteria</taxon>
        <taxon>Pseudomonadati</taxon>
        <taxon>Bacteroidota</taxon>
        <taxon>Bacteroidia</taxon>
        <taxon>Bacteroidales</taxon>
        <taxon>Barnesiellaceae</taxon>
        <taxon>Barnesiella</taxon>
    </lineage>
</organism>
<dbReference type="GO" id="GO:0008081">
    <property type="term" value="F:phosphoric diester hydrolase activity"/>
    <property type="evidence" value="ECO:0007669"/>
    <property type="project" value="InterPro"/>
</dbReference>
<feature type="chain" id="PRO_5003841422" description="GP-PDE domain-containing protein" evidence="1">
    <location>
        <begin position="22"/>
        <end position="914"/>
    </location>
</feature>